<dbReference type="OrthoDB" id="9807064at2"/>
<dbReference type="InterPro" id="IPR045864">
    <property type="entry name" value="aa-tRNA-synth_II/BPL/LPL"/>
</dbReference>
<dbReference type="SUPFAM" id="SSF55681">
    <property type="entry name" value="Class II aaRS and biotin synthetases"/>
    <property type="match status" value="1"/>
</dbReference>
<keyword evidence="4" id="KW-0092">Biotin</keyword>
<dbReference type="Gene3D" id="2.30.30.100">
    <property type="match status" value="1"/>
</dbReference>
<accession>A0A4Y9EUA6</accession>
<dbReference type="Pfam" id="PF02237">
    <property type="entry name" value="BPL_C"/>
    <property type="match status" value="1"/>
</dbReference>
<dbReference type="GO" id="GO:0005524">
    <property type="term" value="F:ATP binding"/>
    <property type="evidence" value="ECO:0007669"/>
    <property type="project" value="UniProtKB-KW"/>
</dbReference>
<dbReference type="PANTHER" id="PTHR12835">
    <property type="entry name" value="BIOTIN PROTEIN LIGASE"/>
    <property type="match status" value="1"/>
</dbReference>
<dbReference type="AlphaFoldDB" id="A0A4Y9EUA6"/>
<dbReference type="NCBIfam" id="TIGR00121">
    <property type="entry name" value="birA_ligase"/>
    <property type="match status" value="1"/>
</dbReference>
<comment type="caution">
    <text evidence="8">The sequence shown here is derived from an EMBL/GenBank/DDBJ whole genome shotgun (WGS) entry which is preliminary data.</text>
</comment>
<evidence type="ECO:0000256" key="3">
    <source>
        <dbReference type="ARBA" id="ARBA00022840"/>
    </source>
</evidence>
<reference evidence="8 9" key="1">
    <citation type="submission" date="2019-02" db="EMBL/GenBank/DDBJ databases">
        <title>Polymorphobacter sp. isolated from the lake at the Tibet of China.</title>
        <authorList>
            <person name="Li A."/>
        </authorList>
    </citation>
    <scope>NUCLEOTIDE SEQUENCE [LARGE SCALE GENOMIC DNA]</scope>
    <source>
        <strain evidence="8 9">DJ1R-1</strain>
    </source>
</reference>
<comment type="catalytic activity">
    <reaction evidence="6">
        <text>biotin + L-lysyl-[protein] + ATP = N(6)-biotinyl-L-lysyl-[protein] + AMP + diphosphate + H(+)</text>
        <dbReference type="Rhea" id="RHEA:11756"/>
        <dbReference type="Rhea" id="RHEA-COMP:9752"/>
        <dbReference type="Rhea" id="RHEA-COMP:10505"/>
        <dbReference type="ChEBI" id="CHEBI:15378"/>
        <dbReference type="ChEBI" id="CHEBI:29969"/>
        <dbReference type="ChEBI" id="CHEBI:30616"/>
        <dbReference type="ChEBI" id="CHEBI:33019"/>
        <dbReference type="ChEBI" id="CHEBI:57586"/>
        <dbReference type="ChEBI" id="CHEBI:83144"/>
        <dbReference type="ChEBI" id="CHEBI:456215"/>
        <dbReference type="EC" id="6.3.4.15"/>
    </reaction>
</comment>
<feature type="domain" description="BPL/LPL catalytic" evidence="7">
    <location>
        <begin position="10"/>
        <end position="183"/>
    </location>
</feature>
<dbReference type="EMBL" id="SIHO01000001">
    <property type="protein sequence ID" value="TFU06488.1"/>
    <property type="molecule type" value="Genomic_DNA"/>
</dbReference>
<evidence type="ECO:0000259" key="7">
    <source>
        <dbReference type="PROSITE" id="PS51733"/>
    </source>
</evidence>
<dbReference type="InterPro" id="IPR008988">
    <property type="entry name" value="Transcriptional_repressor_C"/>
</dbReference>
<evidence type="ECO:0000256" key="4">
    <source>
        <dbReference type="ARBA" id="ARBA00023267"/>
    </source>
</evidence>
<evidence type="ECO:0000313" key="9">
    <source>
        <dbReference type="Proteomes" id="UP000297737"/>
    </source>
</evidence>
<keyword evidence="2" id="KW-0547">Nucleotide-binding</keyword>
<dbReference type="InterPro" id="IPR003142">
    <property type="entry name" value="BPL_C"/>
</dbReference>
<dbReference type="SUPFAM" id="SSF50037">
    <property type="entry name" value="C-terminal domain of transcriptional repressors"/>
    <property type="match status" value="1"/>
</dbReference>
<evidence type="ECO:0000256" key="1">
    <source>
        <dbReference type="ARBA" id="ARBA00022598"/>
    </source>
</evidence>
<evidence type="ECO:0000313" key="8">
    <source>
        <dbReference type="EMBL" id="TFU06488.1"/>
    </source>
</evidence>
<organism evidence="8 9">
    <name type="scientific">Glacieibacterium arshaanense</name>
    <dbReference type="NCBI Taxonomy" id="2511025"/>
    <lineage>
        <taxon>Bacteria</taxon>
        <taxon>Pseudomonadati</taxon>
        <taxon>Pseudomonadota</taxon>
        <taxon>Alphaproteobacteria</taxon>
        <taxon>Sphingomonadales</taxon>
        <taxon>Sphingosinicellaceae</taxon>
        <taxon>Glacieibacterium</taxon>
    </lineage>
</organism>
<dbReference type="Pfam" id="PF03099">
    <property type="entry name" value="BPL_LplA_LipB"/>
    <property type="match status" value="1"/>
</dbReference>
<protein>
    <recommendedName>
        <fullName evidence="5">biotin--[biotin carboxyl-carrier protein] ligase</fullName>
        <ecNumber evidence="5">6.3.4.15</ecNumber>
    </recommendedName>
</protein>
<name>A0A4Y9EUA6_9SPHN</name>
<dbReference type="Gene3D" id="3.30.930.10">
    <property type="entry name" value="Bira Bifunctional Protein, Domain 2"/>
    <property type="match status" value="1"/>
</dbReference>
<keyword evidence="1 8" id="KW-0436">Ligase</keyword>
<proteinExistence type="predicted"/>
<dbReference type="GO" id="GO:0005737">
    <property type="term" value="C:cytoplasm"/>
    <property type="evidence" value="ECO:0007669"/>
    <property type="project" value="TreeGrafter"/>
</dbReference>
<evidence type="ECO:0000256" key="2">
    <source>
        <dbReference type="ARBA" id="ARBA00022741"/>
    </source>
</evidence>
<gene>
    <name evidence="8" type="ORF">EUV02_05775</name>
</gene>
<evidence type="ECO:0000256" key="6">
    <source>
        <dbReference type="ARBA" id="ARBA00047846"/>
    </source>
</evidence>
<dbReference type="EC" id="6.3.4.15" evidence="5"/>
<dbReference type="InterPro" id="IPR004408">
    <property type="entry name" value="Biotin_CoA_COase_ligase"/>
</dbReference>
<keyword evidence="9" id="KW-1185">Reference proteome</keyword>
<keyword evidence="3" id="KW-0067">ATP-binding</keyword>
<dbReference type="InterPro" id="IPR004143">
    <property type="entry name" value="BPL_LPL_catalytic"/>
</dbReference>
<dbReference type="PANTHER" id="PTHR12835:SF5">
    <property type="entry name" value="BIOTIN--PROTEIN LIGASE"/>
    <property type="match status" value="1"/>
</dbReference>
<dbReference type="GO" id="GO:0004077">
    <property type="term" value="F:biotin--[biotin carboxyl-carrier protein] ligase activity"/>
    <property type="evidence" value="ECO:0007669"/>
    <property type="project" value="UniProtKB-EC"/>
</dbReference>
<sequence length="247" mass="26284">MRRRRCCRAGGVALTSTLVEFDEIGSTNDWLATQDGAADGLWVRATRQSGGRGRRGRAWSSLEGNLFISVLTRPQAGEGPSQQLSFVAAVALDRALQQWVPSAHLALKWPNDLLLIGIKVSGILLEGSDGATIIGFGVNLVAHPADTERPATSLLAQGYAAPSAHDLAIALMEAFDATRTAWRDYGFDSIRNAWLARAAGLGAPLVARLGSETLTGTFDGLDTDGALRLRFDDGSSRAIHAGEVFQL</sequence>
<dbReference type="PROSITE" id="PS51733">
    <property type="entry name" value="BPL_LPL_CATALYTIC"/>
    <property type="match status" value="1"/>
</dbReference>
<evidence type="ECO:0000256" key="5">
    <source>
        <dbReference type="ARBA" id="ARBA00024227"/>
    </source>
</evidence>
<dbReference type="Proteomes" id="UP000297737">
    <property type="component" value="Unassembled WGS sequence"/>
</dbReference>